<accession>A0A402D1B2</accession>
<protein>
    <submittedName>
        <fullName evidence="1">Uncharacterized protein</fullName>
    </submittedName>
</protein>
<dbReference type="AlphaFoldDB" id="A0A402D1B2"/>
<dbReference type="SUPFAM" id="SSF48403">
    <property type="entry name" value="Ankyrin repeat"/>
    <property type="match status" value="2"/>
</dbReference>
<name>A0A402D1B2_9BACT</name>
<dbReference type="Gene3D" id="1.25.40.20">
    <property type="entry name" value="Ankyrin repeat-containing domain"/>
    <property type="match status" value="2"/>
</dbReference>
<evidence type="ECO:0000313" key="2">
    <source>
        <dbReference type="Proteomes" id="UP000287394"/>
    </source>
</evidence>
<dbReference type="KEGG" id="ccot:CCAX7_36900"/>
<dbReference type="SMART" id="SM00248">
    <property type="entry name" value="ANK"/>
    <property type="match status" value="7"/>
</dbReference>
<gene>
    <name evidence="1" type="ORF">CCAX7_36900</name>
</gene>
<reference evidence="1 2" key="1">
    <citation type="journal article" date="2019" name="Int. J. Syst. Evol. Microbiol.">
        <title>Capsulimonas corticalis gen. nov., sp. nov., an aerobic capsulated bacterium, of a novel bacterial order, Capsulimonadales ord. nov., of the class Armatimonadia of the phylum Armatimonadetes.</title>
        <authorList>
            <person name="Li J."/>
            <person name="Kudo C."/>
            <person name="Tonouchi A."/>
        </authorList>
    </citation>
    <scope>NUCLEOTIDE SEQUENCE [LARGE SCALE GENOMIC DNA]</scope>
    <source>
        <strain evidence="1 2">AX-7</strain>
    </source>
</reference>
<dbReference type="OrthoDB" id="127805at2"/>
<dbReference type="Proteomes" id="UP000287394">
    <property type="component" value="Chromosome"/>
</dbReference>
<dbReference type="Pfam" id="PF12796">
    <property type="entry name" value="Ank_2"/>
    <property type="match status" value="2"/>
</dbReference>
<proteinExistence type="predicted"/>
<dbReference type="EMBL" id="AP025739">
    <property type="protein sequence ID" value="BDI31639.1"/>
    <property type="molecule type" value="Genomic_DNA"/>
</dbReference>
<dbReference type="PROSITE" id="PS50088">
    <property type="entry name" value="ANK_REPEAT"/>
    <property type="match status" value="3"/>
</dbReference>
<dbReference type="RefSeq" id="WP_119323305.1">
    <property type="nucleotide sequence ID" value="NZ_AP025739.1"/>
</dbReference>
<dbReference type="PROSITE" id="PS50297">
    <property type="entry name" value="ANK_REP_REGION"/>
    <property type="match status" value="2"/>
</dbReference>
<evidence type="ECO:0000313" key="1">
    <source>
        <dbReference type="EMBL" id="BDI31639.1"/>
    </source>
</evidence>
<dbReference type="InterPro" id="IPR002110">
    <property type="entry name" value="Ankyrin_rpt"/>
</dbReference>
<dbReference type="InterPro" id="IPR050745">
    <property type="entry name" value="Multifunctional_regulatory"/>
</dbReference>
<dbReference type="InterPro" id="IPR036770">
    <property type="entry name" value="Ankyrin_rpt-contain_sf"/>
</dbReference>
<sequence>MSSHTSTLTVADLARLRTQAKELLRAAQASSLEARERFHTHHPQFRNSPNRIPKLTDAQLVLAREHGFPSWPRLVVALQSAQMDLGAKADAFVEAAIAGKLAKARALLDDTPELAKFSIYSAAAYGDADALRGFLAREGGLANAAGGPRQRLPLLYAVFSRFFQDAERRPHLLASVKLLIDAGADPNASYREAPFEDFPLSALYGAAGVLHDAELAEMLLDAGANPNDNESLYHSVEQAANECTALLLRRGADPNATNALAHQLDYEDSEGLRLFLSHGADPNRSSPTGGNSLHWAILRRRGPDCIGLLVEYGADMEARSAEGWTPFRQAALTGQTEIAALLESRGANSALTEEDRIIAALALGDLSVLSALRQTDPDQAAKVLQQSPALLAESAEHGRIEAVRALLDLGVSPDSRGANHATALHWACWRAHADVVRLLTARGAALESVGADFGTTPMQWAIHGANNNQERPWEAFEDTLRAMLDAGAAWDPAWLEDAGEKLRAFFIPFSSSPVIIS</sequence>
<organism evidence="1 2">
    <name type="scientific">Capsulimonas corticalis</name>
    <dbReference type="NCBI Taxonomy" id="2219043"/>
    <lineage>
        <taxon>Bacteria</taxon>
        <taxon>Bacillati</taxon>
        <taxon>Armatimonadota</taxon>
        <taxon>Armatimonadia</taxon>
        <taxon>Capsulimonadales</taxon>
        <taxon>Capsulimonadaceae</taxon>
        <taxon>Capsulimonas</taxon>
    </lineage>
</organism>
<keyword evidence="2" id="KW-1185">Reference proteome</keyword>
<dbReference type="PANTHER" id="PTHR24189">
    <property type="entry name" value="MYOTROPHIN"/>
    <property type="match status" value="1"/>
</dbReference>